<feature type="transmembrane region" description="Helical" evidence="1">
    <location>
        <begin position="104"/>
        <end position="123"/>
    </location>
</feature>
<protein>
    <recommendedName>
        <fullName evidence="4">Protease PrsW</fullName>
    </recommendedName>
</protein>
<proteinExistence type="predicted"/>
<gene>
    <name evidence="2" type="ORF">UT27_C0007G0005</name>
</gene>
<evidence type="ECO:0000313" key="2">
    <source>
        <dbReference type="EMBL" id="KKR01525.1"/>
    </source>
</evidence>
<evidence type="ECO:0008006" key="4">
    <source>
        <dbReference type="Google" id="ProtNLM"/>
    </source>
</evidence>
<evidence type="ECO:0000313" key="3">
    <source>
        <dbReference type="Proteomes" id="UP000033998"/>
    </source>
</evidence>
<keyword evidence="1" id="KW-0472">Membrane</keyword>
<feature type="transmembrane region" description="Helical" evidence="1">
    <location>
        <begin position="173"/>
        <end position="196"/>
    </location>
</feature>
<dbReference type="AlphaFoldDB" id="A0A837HQ80"/>
<feature type="transmembrane region" description="Helical" evidence="1">
    <location>
        <begin position="6"/>
        <end position="27"/>
    </location>
</feature>
<reference evidence="2 3" key="1">
    <citation type="journal article" date="2015" name="Nature">
        <title>rRNA introns, odd ribosomes, and small enigmatic genomes across a large radiation of phyla.</title>
        <authorList>
            <person name="Brown C.T."/>
            <person name="Hug L.A."/>
            <person name="Thomas B.C."/>
            <person name="Sharon I."/>
            <person name="Castelle C.J."/>
            <person name="Singh A."/>
            <person name="Wilkins M.J."/>
            <person name="Williams K.H."/>
            <person name="Banfield J.F."/>
        </authorList>
    </citation>
    <scope>NUCLEOTIDE SEQUENCE [LARGE SCALE GENOMIC DNA]</scope>
</reference>
<feature type="transmembrane region" description="Helical" evidence="1">
    <location>
        <begin position="39"/>
        <end position="57"/>
    </location>
</feature>
<dbReference type="PANTHER" id="PTHR36844">
    <property type="entry name" value="PROTEASE PRSW"/>
    <property type="match status" value="1"/>
</dbReference>
<keyword evidence="1" id="KW-0812">Transmembrane</keyword>
<feature type="transmembrane region" description="Helical" evidence="1">
    <location>
        <begin position="202"/>
        <end position="220"/>
    </location>
</feature>
<evidence type="ECO:0000256" key="1">
    <source>
        <dbReference type="SAM" id="Phobius"/>
    </source>
</evidence>
<dbReference type="InterPro" id="IPR026898">
    <property type="entry name" value="PrsW"/>
</dbReference>
<feature type="transmembrane region" description="Helical" evidence="1">
    <location>
        <begin position="143"/>
        <end position="166"/>
    </location>
</feature>
<dbReference type="Pfam" id="PF13367">
    <property type="entry name" value="PrsW-protease"/>
    <property type="match status" value="1"/>
</dbReference>
<feature type="transmembrane region" description="Helical" evidence="1">
    <location>
        <begin position="72"/>
        <end position="92"/>
    </location>
</feature>
<accession>A0A837HQ80</accession>
<name>A0A837HQ80_9BACT</name>
<dbReference type="EMBL" id="LBWE01000007">
    <property type="protein sequence ID" value="KKR01525.1"/>
    <property type="molecule type" value="Genomic_DNA"/>
</dbReference>
<comment type="caution">
    <text evidence="2">The sequence shown here is derived from an EMBL/GenBank/DDBJ whole genome shotgun (WGS) entry which is preliminary data.</text>
</comment>
<sequence>MTSDPKILGMAFLGGIVPSLLWLWFWLREDKKHPEPKGILAVVFIMGTVGVICVLPLQKLIQSQIGSNELQLVLWASVEEIMKYLAVIVVLYRTKYIDHAIDWPIYLITAALGFAALENALFLVKPLSMGANTVGLLTGELRFLGSTLLHSISSGILGIALGLSLYMEGLKRYFYVFIGFLFAIALHSIFNFFIIRNGGSDFLKVFSFLWVVTIIVILLFEKVRRMN</sequence>
<dbReference type="PANTHER" id="PTHR36844:SF1">
    <property type="entry name" value="PROTEASE PRSW"/>
    <property type="match status" value="1"/>
</dbReference>
<dbReference type="GO" id="GO:0008233">
    <property type="term" value="F:peptidase activity"/>
    <property type="evidence" value="ECO:0007669"/>
    <property type="project" value="InterPro"/>
</dbReference>
<organism evidence="2 3">
    <name type="scientific">Candidatus Nomurabacteria bacterium GW2011_GWD2_39_12</name>
    <dbReference type="NCBI Taxonomy" id="1618759"/>
    <lineage>
        <taxon>Bacteria</taxon>
        <taxon>Candidatus Nomuraibacteriota</taxon>
    </lineage>
</organism>
<dbReference type="Proteomes" id="UP000033998">
    <property type="component" value="Unassembled WGS sequence"/>
</dbReference>
<keyword evidence="1" id="KW-1133">Transmembrane helix</keyword>